<dbReference type="Gene3D" id="1.10.287.1060">
    <property type="entry name" value="ESAT-6-like"/>
    <property type="match status" value="1"/>
</dbReference>
<dbReference type="SUPFAM" id="SSF140453">
    <property type="entry name" value="EsxAB dimer-like"/>
    <property type="match status" value="1"/>
</dbReference>
<dbReference type="Pfam" id="PF06013">
    <property type="entry name" value="WXG100"/>
    <property type="match status" value="1"/>
</dbReference>
<evidence type="ECO:0000313" key="4">
    <source>
        <dbReference type="Proteomes" id="UP001589748"/>
    </source>
</evidence>
<protein>
    <recommendedName>
        <fullName evidence="1">ESAT-6-like protein</fullName>
    </recommendedName>
</protein>
<name>A0ABV5LWN4_9ACTN</name>
<dbReference type="NCBIfam" id="TIGR03930">
    <property type="entry name" value="WXG100_ESAT6"/>
    <property type="match status" value="1"/>
</dbReference>
<accession>A0ABV5LWN4</accession>
<dbReference type="RefSeq" id="WP_380136892.1">
    <property type="nucleotide sequence ID" value="NZ_JBHLUI010000008.1"/>
</dbReference>
<dbReference type="EMBL" id="JBHMDM010000007">
    <property type="protein sequence ID" value="MFB9378475.1"/>
    <property type="molecule type" value="Genomic_DNA"/>
</dbReference>
<proteinExistence type="inferred from homology"/>
<dbReference type="Proteomes" id="UP001589748">
    <property type="component" value="Unassembled WGS sequence"/>
</dbReference>
<evidence type="ECO:0000313" key="3">
    <source>
        <dbReference type="EMBL" id="MFB9378475.1"/>
    </source>
</evidence>
<dbReference type="InterPro" id="IPR036689">
    <property type="entry name" value="ESAT-6-like_sf"/>
</dbReference>
<organism evidence="3 4">
    <name type="scientific">Kineococcus gynurae</name>
    <dbReference type="NCBI Taxonomy" id="452979"/>
    <lineage>
        <taxon>Bacteria</taxon>
        <taxon>Bacillati</taxon>
        <taxon>Actinomycetota</taxon>
        <taxon>Actinomycetes</taxon>
        <taxon>Kineosporiales</taxon>
        <taxon>Kineosporiaceae</taxon>
        <taxon>Kineococcus</taxon>
    </lineage>
</organism>
<evidence type="ECO:0000256" key="1">
    <source>
        <dbReference type="RuleBase" id="RU362001"/>
    </source>
</evidence>
<comment type="similarity">
    <text evidence="1">Belongs to the WXG100 family.</text>
</comment>
<feature type="compositionally biased region" description="Low complexity" evidence="2">
    <location>
        <begin position="8"/>
        <end position="23"/>
    </location>
</feature>
<reference evidence="3 4" key="1">
    <citation type="submission" date="2024-09" db="EMBL/GenBank/DDBJ databases">
        <authorList>
            <person name="Sun Q."/>
            <person name="Mori K."/>
        </authorList>
    </citation>
    <scope>NUCLEOTIDE SEQUENCE [LARGE SCALE GENOMIC DNA]</scope>
    <source>
        <strain evidence="3 4">TISTR 1856</strain>
    </source>
</reference>
<comment type="caution">
    <text evidence="3">The sequence shown here is derived from an EMBL/GenBank/DDBJ whole genome shotgun (WGS) entry which is preliminary data.</text>
</comment>
<dbReference type="InterPro" id="IPR010310">
    <property type="entry name" value="T7SS_ESAT-6-like"/>
</dbReference>
<sequence>MSRFEVDSAQMAATSSAVQSSSSAVAGEVAALMRNLEALPSSWRGQASSVFQELAQRWRVTQDRVRQDLDDINRALAAAGQQYAEVEAANARMFAA</sequence>
<evidence type="ECO:0000256" key="2">
    <source>
        <dbReference type="SAM" id="MobiDB-lite"/>
    </source>
</evidence>
<keyword evidence="4" id="KW-1185">Reference proteome</keyword>
<gene>
    <name evidence="3" type="ORF">ACFFVI_16025</name>
</gene>
<feature type="region of interest" description="Disordered" evidence="2">
    <location>
        <begin position="1"/>
        <end position="23"/>
    </location>
</feature>